<gene>
    <name evidence="2" type="ORF">GCM10023196_034640</name>
</gene>
<accession>A0ABP8UD78</accession>
<proteinExistence type="predicted"/>
<evidence type="ECO:0000313" key="3">
    <source>
        <dbReference type="Proteomes" id="UP001501442"/>
    </source>
</evidence>
<dbReference type="RefSeq" id="WP_345431852.1">
    <property type="nucleotide sequence ID" value="NZ_BAABHK010000004.1"/>
</dbReference>
<sequence>MPSPRHDAINDMFRKRPEFAVKVLREMKGVQVPDAAPVQVESNDFNDRPSKDFQPDTVITVGPLQETRHGIIVEVQQEKAASKRRQLPRTQRSCGCCCAGR</sequence>
<keyword evidence="3" id="KW-1185">Reference proteome</keyword>
<reference evidence="3" key="1">
    <citation type="journal article" date="2019" name="Int. J. Syst. Evol. Microbiol.">
        <title>The Global Catalogue of Microorganisms (GCM) 10K type strain sequencing project: providing services to taxonomists for standard genome sequencing and annotation.</title>
        <authorList>
            <consortium name="The Broad Institute Genomics Platform"/>
            <consortium name="The Broad Institute Genome Sequencing Center for Infectious Disease"/>
            <person name="Wu L."/>
            <person name="Ma J."/>
        </authorList>
    </citation>
    <scope>NUCLEOTIDE SEQUENCE [LARGE SCALE GENOMIC DNA]</scope>
    <source>
        <strain evidence="3">JCM 17939</strain>
    </source>
</reference>
<feature type="compositionally biased region" description="Basic and acidic residues" evidence="1">
    <location>
        <begin position="45"/>
        <end position="54"/>
    </location>
</feature>
<dbReference type="EMBL" id="BAABHK010000004">
    <property type="protein sequence ID" value="GAA4626426.1"/>
    <property type="molecule type" value="Genomic_DNA"/>
</dbReference>
<protein>
    <submittedName>
        <fullName evidence="2">Uncharacterized protein</fullName>
    </submittedName>
</protein>
<comment type="caution">
    <text evidence="2">The sequence shown here is derived from an EMBL/GenBank/DDBJ whole genome shotgun (WGS) entry which is preliminary data.</text>
</comment>
<evidence type="ECO:0000256" key="1">
    <source>
        <dbReference type="SAM" id="MobiDB-lite"/>
    </source>
</evidence>
<name>A0ABP8UD78_9ACTN</name>
<feature type="region of interest" description="Disordered" evidence="1">
    <location>
        <begin position="37"/>
        <end position="56"/>
    </location>
</feature>
<evidence type="ECO:0000313" key="2">
    <source>
        <dbReference type="EMBL" id="GAA4626426.1"/>
    </source>
</evidence>
<organism evidence="2 3">
    <name type="scientific">Actinoallomurus vinaceus</name>
    <dbReference type="NCBI Taxonomy" id="1080074"/>
    <lineage>
        <taxon>Bacteria</taxon>
        <taxon>Bacillati</taxon>
        <taxon>Actinomycetota</taxon>
        <taxon>Actinomycetes</taxon>
        <taxon>Streptosporangiales</taxon>
        <taxon>Thermomonosporaceae</taxon>
        <taxon>Actinoallomurus</taxon>
    </lineage>
</organism>
<dbReference type="Proteomes" id="UP001501442">
    <property type="component" value="Unassembled WGS sequence"/>
</dbReference>